<accession>A0A0A6RQI5</accession>
<dbReference type="EMBL" id="JSZA02000002">
    <property type="protein sequence ID" value="KHD06141.1"/>
    <property type="molecule type" value="Genomic_DNA"/>
</dbReference>
<sequence length="158" mass="18332">MSTYQVNQIADWFLASIDREAGDTISHLKLQKLMYYTQAWSLAINGKCLFDEDFEAWTHGPVLPSLWHRFKELGWDSIPPSAISSKCDLVTEDEKLLLDILNSYGDLSAKHLEELTHSETPWREARGNLPIEVSSTQNISKELMREYYQKLYEETDDE</sequence>
<evidence type="ECO:0000313" key="3">
    <source>
        <dbReference type="Proteomes" id="UP000030428"/>
    </source>
</evidence>
<evidence type="ECO:0000313" key="2">
    <source>
        <dbReference type="EMBL" id="KHD06141.1"/>
    </source>
</evidence>
<feature type="domain" description="Antitoxin SocA-like Panacea" evidence="1">
    <location>
        <begin position="30"/>
        <end position="122"/>
    </location>
</feature>
<keyword evidence="3" id="KW-1185">Reference proteome</keyword>
<dbReference type="AlphaFoldDB" id="A0A0A6RQI5"/>
<comment type="caution">
    <text evidence="2">The sequence shown here is derived from an EMBL/GenBank/DDBJ whole genome shotgun (WGS) entry which is preliminary data.</text>
</comment>
<proteinExistence type="predicted"/>
<dbReference type="Pfam" id="PF13274">
    <property type="entry name" value="SocA_Panacea"/>
    <property type="match status" value="1"/>
</dbReference>
<protein>
    <recommendedName>
        <fullName evidence="1">Antitoxin SocA-like Panacea domain-containing protein</fullName>
    </recommendedName>
</protein>
<evidence type="ECO:0000259" key="1">
    <source>
        <dbReference type="Pfam" id="PF13274"/>
    </source>
</evidence>
<dbReference type="Proteomes" id="UP000030428">
    <property type="component" value="Unassembled WGS sequence"/>
</dbReference>
<organism evidence="2 3">
    <name type="scientific">Candidatus Thiomargarita nelsonii</name>
    <dbReference type="NCBI Taxonomy" id="1003181"/>
    <lineage>
        <taxon>Bacteria</taxon>
        <taxon>Pseudomonadati</taxon>
        <taxon>Pseudomonadota</taxon>
        <taxon>Gammaproteobacteria</taxon>
        <taxon>Thiotrichales</taxon>
        <taxon>Thiotrichaceae</taxon>
        <taxon>Thiomargarita</taxon>
    </lineage>
</organism>
<name>A0A0A6RQI5_9GAMM</name>
<gene>
    <name evidence="2" type="ORF">PN36_00930</name>
</gene>
<reference evidence="2 3" key="1">
    <citation type="journal article" date="2016" name="Front. Microbiol.">
        <title>Single-Cell (Meta-)Genomics of a Dimorphic Candidatus Thiomargarita nelsonii Reveals Genomic Plasticity.</title>
        <authorList>
            <person name="Flood B.E."/>
            <person name="Fliss P."/>
            <person name="Jones D.S."/>
            <person name="Dick G.J."/>
            <person name="Jain S."/>
            <person name="Kaster A.K."/>
            <person name="Winkel M."/>
            <person name="Mussmann M."/>
            <person name="Bailey J."/>
        </authorList>
    </citation>
    <scope>NUCLEOTIDE SEQUENCE [LARGE SCALE GENOMIC DNA]</scope>
    <source>
        <strain evidence="2">Hydrate Ridge</strain>
    </source>
</reference>
<dbReference type="InterPro" id="IPR025272">
    <property type="entry name" value="SocA_Panacea"/>
</dbReference>